<feature type="non-terminal residue" evidence="1">
    <location>
        <position position="1"/>
    </location>
</feature>
<proteinExistence type="predicted"/>
<organism evidence="1">
    <name type="scientific">marine sediment metagenome</name>
    <dbReference type="NCBI Taxonomy" id="412755"/>
    <lineage>
        <taxon>unclassified sequences</taxon>
        <taxon>metagenomes</taxon>
        <taxon>ecological metagenomes</taxon>
    </lineage>
</organism>
<comment type="caution">
    <text evidence="1">The sequence shown here is derived from an EMBL/GenBank/DDBJ whole genome shotgun (WGS) entry which is preliminary data.</text>
</comment>
<evidence type="ECO:0000313" key="1">
    <source>
        <dbReference type="EMBL" id="GAI69205.1"/>
    </source>
</evidence>
<protein>
    <submittedName>
        <fullName evidence="1">Uncharacterized protein</fullName>
    </submittedName>
</protein>
<sequence length="53" mass="5667">FPLTGPNLVDVTVTYNNFSGVWDPENPQVDIYTPAIFFTGVTASSSDSPSTIS</sequence>
<dbReference type="EMBL" id="BARV01045470">
    <property type="protein sequence ID" value="GAI69205.1"/>
    <property type="molecule type" value="Genomic_DNA"/>
</dbReference>
<dbReference type="AlphaFoldDB" id="X1S179"/>
<reference evidence="1" key="1">
    <citation type="journal article" date="2014" name="Front. Microbiol.">
        <title>High frequency of phylogenetically diverse reductive dehalogenase-homologous genes in deep subseafloor sedimentary metagenomes.</title>
        <authorList>
            <person name="Kawai M."/>
            <person name="Futagami T."/>
            <person name="Toyoda A."/>
            <person name="Takaki Y."/>
            <person name="Nishi S."/>
            <person name="Hori S."/>
            <person name="Arai W."/>
            <person name="Tsubouchi T."/>
            <person name="Morono Y."/>
            <person name="Uchiyama I."/>
            <person name="Ito T."/>
            <person name="Fujiyama A."/>
            <person name="Inagaki F."/>
            <person name="Takami H."/>
        </authorList>
    </citation>
    <scope>NUCLEOTIDE SEQUENCE</scope>
    <source>
        <strain evidence="1">Expedition CK06-06</strain>
    </source>
</reference>
<feature type="non-terminal residue" evidence="1">
    <location>
        <position position="53"/>
    </location>
</feature>
<name>X1S179_9ZZZZ</name>
<accession>X1S179</accession>
<gene>
    <name evidence="1" type="ORF">S06H3_66590</name>
</gene>